<protein>
    <submittedName>
        <fullName evidence="2">Exonuclease</fullName>
    </submittedName>
</protein>
<sequence length="351" mass="40754">MPKLLIASDLHLSVSEREYSFNVLREIIEISKDYDALFLLGDTFDTFEDLKELKEEFINIIEENKIYLLKGNHENLKSKGITLSQLNFPSNITVLEEISTFSIDDLDIIALPYNDKYSVNNEFLELVDSLKNEKRILLAHGIVEGTLWAIEENEASASIPIDIIKKSNADLAIVGHIHKQMDTRIENIEIVYPGSSRVWRRSKAEIGIRRCLALEIKNNKIKKEYINIESAGEYRVYECNSYDIETKIESLSVNWKKNDIISINIYGIIEDENELEKTKKSIINKYSKNVRDINLKNSQLYFLENAYNERIIKEFLDVVNSYEFDINNKDNLEILELAKRLGIEKIYNALQ</sequence>
<dbReference type="Pfam" id="PF00149">
    <property type="entry name" value="Metallophos"/>
    <property type="match status" value="1"/>
</dbReference>
<dbReference type="AlphaFoldDB" id="A0A3B6VKR1"/>
<accession>A0A3B6VKR1</accession>
<name>A0A3B6VKR1_BRAPL</name>
<keyword evidence="2" id="KW-0269">Exonuclease</keyword>
<reference evidence="2 3" key="1">
    <citation type="journal article" date="2013" name="Genome Announc.">
        <title>Complete Genome Sequence of the Porcine Strain Brachyspira pilosicoli P43/6/78(T.).</title>
        <authorList>
            <person name="Lin C."/>
            <person name="den Bakker H.C."/>
            <person name="Suzuki H."/>
            <person name="Lefebure T."/>
            <person name="Ponnala L."/>
            <person name="Sun Q."/>
            <person name="Stanhope M.J."/>
            <person name="Wiedmann M."/>
            <person name="Duhamel G.E."/>
        </authorList>
    </citation>
    <scope>NUCLEOTIDE SEQUENCE [LARGE SCALE GENOMIC DNA]</scope>
    <source>
        <strain evidence="2 3">P43/6/78</strain>
    </source>
</reference>
<dbReference type="InterPro" id="IPR050535">
    <property type="entry name" value="DNA_Repair-Maintenance_Comp"/>
</dbReference>
<keyword evidence="3" id="KW-1185">Reference proteome</keyword>
<keyword evidence="2" id="KW-0378">Hydrolase</keyword>
<dbReference type="Proteomes" id="UP000010793">
    <property type="component" value="Chromosome"/>
</dbReference>
<dbReference type="SUPFAM" id="SSF56300">
    <property type="entry name" value="Metallo-dependent phosphatases"/>
    <property type="match status" value="1"/>
</dbReference>
<dbReference type="EMBL" id="CP002873">
    <property type="protein sequence ID" value="AGA66450.1"/>
    <property type="molecule type" value="Genomic_DNA"/>
</dbReference>
<evidence type="ECO:0000313" key="3">
    <source>
        <dbReference type="Proteomes" id="UP000010793"/>
    </source>
</evidence>
<dbReference type="PANTHER" id="PTHR30337:SF7">
    <property type="entry name" value="PHOSPHOESTERASE"/>
    <property type="match status" value="1"/>
</dbReference>
<keyword evidence="2" id="KW-0540">Nuclease</keyword>
<dbReference type="InterPro" id="IPR029052">
    <property type="entry name" value="Metallo-depent_PP-like"/>
</dbReference>
<proteinExistence type="predicted"/>
<dbReference type="RefSeq" id="WP_015274421.1">
    <property type="nucleotide sequence ID" value="NC_019908.1"/>
</dbReference>
<evidence type="ECO:0000313" key="2">
    <source>
        <dbReference type="EMBL" id="AGA66450.1"/>
    </source>
</evidence>
<dbReference type="Gene3D" id="3.60.21.10">
    <property type="match status" value="1"/>
</dbReference>
<evidence type="ECO:0000259" key="1">
    <source>
        <dbReference type="Pfam" id="PF00149"/>
    </source>
</evidence>
<dbReference type="GO" id="GO:0004527">
    <property type="term" value="F:exonuclease activity"/>
    <property type="evidence" value="ECO:0007669"/>
    <property type="project" value="UniProtKB-KW"/>
</dbReference>
<gene>
    <name evidence="2" type="ORF">BPP43_06030</name>
</gene>
<dbReference type="InterPro" id="IPR004843">
    <property type="entry name" value="Calcineurin-like_PHP"/>
</dbReference>
<feature type="domain" description="Calcineurin-like phosphoesterase" evidence="1">
    <location>
        <begin position="3"/>
        <end position="179"/>
    </location>
</feature>
<dbReference type="KEGG" id="bpip:BPP43_06030"/>
<dbReference type="PANTHER" id="PTHR30337">
    <property type="entry name" value="COMPONENT OF ATP-DEPENDENT DSDNA EXONUCLEASE"/>
    <property type="match status" value="1"/>
</dbReference>
<organism evidence="2 3">
    <name type="scientific">Brachyspira pilosicoli P43/6/78</name>
    <dbReference type="NCBI Taxonomy" id="1042417"/>
    <lineage>
        <taxon>Bacteria</taxon>
        <taxon>Pseudomonadati</taxon>
        <taxon>Spirochaetota</taxon>
        <taxon>Spirochaetia</taxon>
        <taxon>Brachyspirales</taxon>
        <taxon>Brachyspiraceae</taxon>
        <taxon>Brachyspira</taxon>
    </lineage>
</organism>